<dbReference type="AlphaFoldDB" id="A0A9P5TG97"/>
<evidence type="ECO:0000313" key="3">
    <source>
        <dbReference type="Proteomes" id="UP000724874"/>
    </source>
</evidence>
<protein>
    <recommendedName>
        <fullName evidence="1">F-box domain-containing protein</fullName>
    </recommendedName>
</protein>
<sequence length="443" mass="50630">MAFTTLPKETLEQIMSHLDYRSLLRFGSACRLLYEIRKASPELQCFVELSMDGLQMPLVTSSTSHAELLSRLRDLRISWAGLDWKRFTEIEIQNEQFPMVCEFAGGVFAVSDRQGLRFISLPSPTKDSRTIEHSSLGFPIQDFAIDPAQDLIIIFEGDGRHVTEIVNLELEKWNLDTKDLDFMISNYYFSLLNRDSFAITSDYQGGAIMVYSFDPCATGPSPYCLCAVLNLPELALNITVAQLSIQSESISSGYPEVSTFSSSPESQLLMLCLEYHISEDWDMPVRSSYHCLFVYKRTLLDYVDRFRREEELKGAGNAQSLEVDWGSWGEMNTRLINRIFPPLWVRSVHGQRAIFNFHDDQSIDVLNFNLTSSALVSDEVSNLELHDEPSSFKGPLFRNVVCTRLPYYSTTRTVNENFNFCMIDEERIVGMETKSPTLYVYGF</sequence>
<dbReference type="Pfam" id="PF12937">
    <property type="entry name" value="F-box-like"/>
    <property type="match status" value="1"/>
</dbReference>
<dbReference type="InterPro" id="IPR036047">
    <property type="entry name" value="F-box-like_dom_sf"/>
</dbReference>
<gene>
    <name evidence="2" type="ORF">CPB84DRAFT_1854356</name>
</gene>
<dbReference type="PROSITE" id="PS50181">
    <property type="entry name" value="FBOX"/>
    <property type="match status" value="1"/>
</dbReference>
<reference evidence="2" key="1">
    <citation type="submission" date="2020-11" db="EMBL/GenBank/DDBJ databases">
        <authorList>
            <consortium name="DOE Joint Genome Institute"/>
            <person name="Ahrendt S."/>
            <person name="Riley R."/>
            <person name="Andreopoulos W."/>
            <person name="LaButti K."/>
            <person name="Pangilinan J."/>
            <person name="Ruiz-duenas F.J."/>
            <person name="Barrasa J.M."/>
            <person name="Sanchez-Garcia M."/>
            <person name="Camarero S."/>
            <person name="Miyauchi S."/>
            <person name="Serrano A."/>
            <person name="Linde D."/>
            <person name="Babiker R."/>
            <person name="Drula E."/>
            <person name="Ayuso-Fernandez I."/>
            <person name="Pacheco R."/>
            <person name="Padilla G."/>
            <person name="Ferreira P."/>
            <person name="Barriuso J."/>
            <person name="Kellner H."/>
            <person name="Castanera R."/>
            <person name="Alfaro M."/>
            <person name="Ramirez L."/>
            <person name="Pisabarro A.G."/>
            <person name="Kuo A."/>
            <person name="Tritt A."/>
            <person name="Lipzen A."/>
            <person name="He G."/>
            <person name="Yan M."/>
            <person name="Ng V."/>
            <person name="Cullen D."/>
            <person name="Martin F."/>
            <person name="Rosso M.-N."/>
            <person name="Henrissat B."/>
            <person name="Hibbett D."/>
            <person name="Martinez A.T."/>
            <person name="Grigoriev I.V."/>
        </authorList>
    </citation>
    <scope>NUCLEOTIDE SEQUENCE</scope>
    <source>
        <strain evidence="2">AH 44721</strain>
    </source>
</reference>
<name>A0A9P5TG97_GYMJU</name>
<dbReference type="OrthoDB" id="2745718at2759"/>
<evidence type="ECO:0000259" key="1">
    <source>
        <dbReference type="PROSITE" id="PS50181"/>
    </source>
</evidence>
<dbReference type="SUPFAM" id="SSF81383">
    <property type="entry name" value="F-box domain"/>
    <property type="match status" value="1"/>
</dbReference>
<evidence type="ECO:0000313" key="2">
    <source>
        <dbReference type="EMBL" id="KAF8872602.1"/>
    </source>
</evidence>
<dbReference type="CDD" id="cd09917">
    <property type="entry name" value="F-box_SF"/>
    <property type="match status" value="1"/>
</dbReference>
<dbReference type="Gene3D" id="1.20.1280.50">
    <property type="match status" value="1"/>
</dbReference>
<proteinExistence type="predicted"/>
<comment type="caution">
    <text evidence="2">The sequence shown here is derived from an EMBL/GenBank/DDBJ whole genome shotgun (WGS) entry which is preliminary data.</text>
</comment>
<dbReference type="EMBL" id="JADNYJ010000259">
    <property type="protein sequence ID" value="KAF8872602.1"/>
    <property type="molecule type" value="Genomic_DNA"/>
</dbReference>
<accession>A0A9P5TG97</accession>
<feature type="domain" description="F-box" evidence="1">
    <location>
        <begin position="1"/>
        <end position="49"/>
    </location>
</feature>
<keyword evidence="3" id="KW-1185">Reference proteome</keyword>
<dbReference type="Proteomes" id="UP000724874">
    <property type="component" value="Unassembled WGS sequence"/>
</dbReference>
<dbReference type="InterPro" id="IPR001810">
    <property type="entry name" value="F-box_dom"/>
</dbReference>
<organism evidence="2 3">
    <name type="scientific">Gymnopilus junonius</name>
    <name type="common">Spectacular rustgill mushroom</name>
    <name type="synonym">Gymnopilus spectabilis subsp. junonius</name>
    <dbReference type="NCBI Taxonomy" id="109634"/>
    <lineage>
        <taxon>Eukaryota</taxon>
        <taxon>Fungi</taxon>
        <taxon>Dikarya</taxon>
        <taxon>Basidiomycota</taxon>
        <taxon>Agaricomycotina</taxon>
        <taxon>Agaricomycetes</taxon>
        <taxon>Agaricomycetidae</taxon>
        <taxon>Agaricales</taxon>
        <taxon>Agaricineae</taxon>
        <taxon>Hymenogastraceae</taxon>
        <taxon>Gymnopilus</taxon>
    </lineage>
</organism>